<evidence type="ECO:0000313" key="4">
    <source>
        <dbReference type="EMBL" id="EGK72058.1"/>
    </source>
</evidence>
<evidence type="ECO:0000256" key="2">
    <source>
        <dbReference type="ARBA" id="ARBA00022723"/>
    </source>
</evidence>
<dbReference type="GO" id="GO:0016491">
    <property type="term" value="F:oxidoreductase activity"/>
    <property type="evidence" value="ECO:0007669"/>
    <property type="project" value="InterPro"/>
</dbReference>
<keyword evidence="5" id="KW-1185">Reference proteome</keyword>
<dbReference type="EMBL" id="AFHG01000044">
    <property type="protein sequence ID" value="EGK72058.1"/>
    <property type="molecule type" value="Genomic_DNA"/>
</dbReference>
<dbReference type="SUPFAM" id="SSF54909">
    <property type="entry name" value="Dimeric alpha+beta barrel"/>
    <property type="match status" value="1"/>
</dbReference>
<dbReference type="RefSeq" id="WP_008060976.1">
    <property type="nucleotide sequence ID" value="NZ_AFHG01000044.1"/>
</dbReference>
<dbReference type="STRING" id="1000565.METUNv1_01836"/>
<dbReference type="InterPro" id="IPR011008">
    <property type="entry name" value="Dimeric_a/b-barrel"/>
</dbReference>
<name>F5RBN6_METUF</name>
<dbReference type="Pfam" id="PF06778">
    <property type="entry name" value="Chlor_dismutase"/>
    <property type="match status" value="1"/>
</dbReference>
<dbReference type="GO" id="GO:0020037">
    <property type="term" value="F:heme binding"/>
    <property type="evidence" value="ECO:0007669"/>
    <property type="project" value="InterPro"/>
</dbReference>
<keyword evidence="2" id="KW-0479">Metal-binding</keyword>
<dbReference type="Proteomes" id="UP000005019">
    <property type="component" value="Unassembled WGS sequence"/>
</dbReference>
<evidence type="ECO:0008006" key="6">
    <source>
        <dbReference type="Google" id="ProtNLM"/>
    </source>
</evidence>
<proteinExistence type="predicted"/>
<dbReference type="AlphaFoldDB" id="F5RBN6"/>
<reference evidence="4 5" key="1">
    <citation type="journal article" date="2011" name="J. Bacteriol.">
        <title>Genome sequence of Methyloversatilis universalis FAM5T, a methylotrophic representative of the order Rhodocyclales.</title>
        <authorList>
            <person name="Kittichotirat W."/>
            <person name="Good N.M."/>
            <person name="Hall R."/>
            <person name="Bringel F."/>
            <person name="Lajus A."/>
            <person name="Medigue C."/>
            <person name="Smalley N.E."/>
            <person name="Beck D."/>
            <person name="Bumgarner R."/>
            <person name="Vuilleumier S."/>
            <person name="Kalyuzhnaya M.G."/>
        </authorList>
    </citation>
    <scope>NUCLEOTIDE SEQUENCE [LARGE SCALE GENOMIC DNA]</scope>
    <source>
        <strain evidence="5">ATCC BAA-1314 / JCM 13912 / FAM5</strain>
    </source>
</reference>
<evidence type="ECO:0000256" key="3">
    <source>
        <dbReference type="ARBA" id="ARBA00023004"/>
    </source>
</evidence>
<dbReference type="eggNOG" id="ENOG50309RD">
    <property type="taxonomic scope" value="Bacteria"/>
</dbReference>
<comment type="caution">
    <text evidence="4">The sequence shown here is derived from an EMBL/GenBank/DDBJ whole genome shotgun (WGS) entry which is preliminary data.</text>
</comment>
<dbReference type="InterPro" id="IPR010644">
    <property type="entry name" value="ChdC/CLD"/>
</dbReference>
<evidence type="ECO:0000313" key="5">
    <source>
        <dbReference type="Proteomes" id="UP000005019"/>
    </source>
</evidence>
<organism evidence="4 5">
    <name type="scientific">Methyloversatilis universalis (strain ATCC BAA-1314 / DSM 25237 / JCM 13912 / CCUG 52030 / FAM5)</name>
    <dbReference type="NCBI Taxonomy" id="1000565"/>
    <lineage>
        <taxon>Bacteria</taxon>
        <taxon>Pseudomonadati</taxon>
        <taxon>Pseudomonadota</taxon>
        <taxon>Betaproteobacteria</taxon>
        <taxon>Nitrosomonadales</taxon>
        <taxon>Sterolibacteriaceae</taxon>
        <taxon>Methyloversatilis</taxon>
    </lineage>
</organism>
<protein>
    <recommendedName>
        <fullName evidence="6">Chlorite dismutase</fullName>
    </recommendedName>
</protein>
<gene>
    <name evidence="4" type="ORF">METUNv1_01836</name>
</gene>
<sequence>MTERLWTFVAGADGPWRMTEVRGVIGEPLPEAPRLDRIAGDAATTGLWSLRGITSNERYVNRDERQALAAATPTLGRAQAVCAVLIPIRKSAAWWALAQDERRAVMEEQSHHIAHGLRALPAVARRLHHCRDLSPDEPFDFLTWFEFAPEHAPLFDDLLARLRASPEWVYVEHECEVRARLDLGPEN</sequence>
<keyword evidence="1" id="KW-0349">Heme</keyword>
<dbReference type="Gene3D" id="3.30.70.3420">
    <property type="match status" value="1"/>
</dbReference>
<dbReference type="GO" id="GO:0046872">
    <property type="term" value="F:metal ion binding"/>
    <property type="evidence" value="ECO:0007669"/>
    <property type="project" value="UniProtKB-KW"/>
</dbReference>
<keyword evidence="3" id="KW-0408">Iron</keyword>
<accession>F5RBN6</accession>
<dbReference type="OrthoDB" id="212165at2"/>
<evidence type="ECO:0000256" key="1">
    <source>
        <dbReference type="ARBA" id="ARBA00022617"/>
    </source>
</evidence>